<dbReference type="InterPro" id="IPR023385">
    <property type="entry name" value="YopX-like_C"/>
</dbReference>
<accession>A0A9Q6Z4W7</accession>
<dbReference type="GeneID" id="93528393"/>
<dbReference type="Pfam" id="PF09643">
    <property type="entry name" value="YopX"/>
    <property type="match status" value="1"/>
</dbReference>
<sequence>MSREILFEYGFKSVNGIVKKQYGLHDISNIKEKCDVWNELPLVYIRQYTGKEDRNGVKIFEGDIDQDGAIVMFYNNAFQMCSIKDGKVVQAIPFWCFDDDMYPQIEIIGNIHEKQSV</sequence>
<dbReference type="InterPro" id="IPR019096">
    <property type="entry name" value="YopX_protein"/>
</dbReference>
<dbReference type="Gene3D" id="2.30.30.290">
    <property type="entry name" value="YopX-like domains"/>
    <property type="match status" value="1"/>
</dbReference>
<evidence type="ECO:0000313" key="3">
    <source>
        <dbReference type="Proteomes" id="UP000596202"/>
    </source>
</evidence>
<feature type="domain" description="YopX protein" evidence="1">
    <location>
        <begin position="25"/>
        <end position="114"/>
    </location>
</feature>
<organism evidence="2 3">
    <name type="scientific">Myroides odoratus</name>
    <name type="common">Flavobacterium odoratum</name>
    <dbReference type="NCBI Taxonomy" id="256"/>
    <lineage>
        <taxon>Bacteria</taxon>
        <taxon>Pseudomonadati</taxon>
        <taxon>Bacteroidota</taxon>
        <taxon>Flavobacteriia</taxon>
        <taxon>Flavobacteriales</taxon>
        <taxon>Flavobacteriaceae</taxon>
        <taxon>Myroides</taxon>
    </lineage>
</organism>
<dbReference type="RefSeq" id="WP_002986344.1">
    <property type="nucleotide sequence ID" value="NZ_CP068108.1"/>
</dbReference>
<name>A0A9Q6Z4W7_MYROD</name>
<reference evidence="2 3" key="1">
    <citation type="submission" date="2021-01" db="EMBL/GenBank/DDBJ databases">
        <title>FDA dAtabase for Regulatory Grade micrObial Sequences (FDA-ARGOS): Supporting development and validation of Infectious Disease Dx tests.</title>
        <authorList>
            <person name="Sproer C."/>
            <person name="Gronow S."/>
            <person name="Severitt S."/>
            <person name="Schroder I."/>
            <person name="Tallon L."/>
            <person name="Sadzewicz L."/>
            <person name="Zhao X."/>
            <person name="Boylan J."/>
            <person name="Ott S."/>
            <person name="Bowen H."/>
            <person name="Vavikolanu K."/>
            <person name="Mehta A."/>
            <person name="Aluvathingal J."/>
            <person name="Nadendla S."/>
            <person name="Lowell S."/>
            <person name="Myers T."/>
            <person name="Yan Y."/>
            <person name="Sichtig H."/>
        </authorList>
    </citation>
    <scope>NUCLEOTIDE SEQUENCE [LARGE SCALE GENOMIC DNA]</scope>
    <source>
        <strain evidence="2 3">FDAARGOS_1131</strain>
    </source>
</reference>
<evidence type="ECO:0000313" key="2">
    <source>
        <dbReference type="EMBL" id="QQT98941.1"/>
    </source>
</evidence>
<dbReference type="Proteomes" id="UP000596202">
    <property type="component" value="Chromosome"/>
</dbReference>
<evidence type="ECO:0000259" key="1">
    <source>
        <dbReference type="Pfam" id="PF09643"/>
    </source>
</evidence>
<dbReference type="SUPFAM" id="SSF159006">
    <property type="entry name" value="YopX-like"/>
    <property type="match status" value="1"/>
</dbReference>
<proteinExistence type="predicted"/>
<dbReference type="EMBL" id="CP068108">
    <property type="protein sequence ID" value="QQT98941.1"/>
    <property type="molecule type" value="Genomic_DNA"/>
</dbReference>
<dbReference type="AlphaFoldDB" id="A0A9Q6Z4W7"/>
<protein>
    <recommendedName>
        <fullName evidence="1">YopX protein domain-containing protein</fullName>
    </recommendedName>
</protein>
<gene>
    <name evidence="2" type="ORF">I6I88_12035</name>
</gene>
<dbReference type="OrthoDB" id="1809393at2"/>